<keyword evidence="1" id="KW-0863">Zinc-finger</keyword>
<feature type="coiled-coil region" evidence="2">
    <location>
        <begin position="117"/>
        <end position="245"/>
    </location>
</feature>
<feature type="domain" description="B box-type" evidence="4">
    <location>
        <begin position="283"/>
        <end position="333"/>
    </location>
</feature>
<dbReference type="InterPro" id="IPR011042">
    <property type="entry name" value="6-blade_b-propeller_TolB-like"/>
</dbReference>
<dbReference type="PANTHER" id="PTHR19327">
    <property type="entry name" value="GOLGIN"/>
    <property type="match status" value="1"/>
</dbReference>
<comment type="caution">
    <text evidence="5">The sequence shown here is derived from an EMBL/GenBank/DDBJ whole genome shotgun (WGS) entry which is preliminary data.</text>
</comment>
<dbReference type="InterPro" id="IPR000315">
    <property type="entry name" value="Znf_B-box"/>
</dbReference>
<dbReference type="Gene3D" id="3.30.160.60">
    <property type="entry name" value="Classic Zinc Finger"/>
    <property type="match status" value="1"/>
</dbReference>
<evidence type="ECO:0000259" key="4">
    <source>
        <dbReference type="PROSITE" id="PS50119"/>
    </source>
</evidence>
<dbReference type="AlphaFoldDB" id="A0A8S3UWZ5"/>
<dbReference type="OrthoDB" id="5322683at2759"/>
<keyword evidence="1" id="KW-0862">Zinc</keyword>
<dbReference type="GO" id="GO:0008270">
    <property type="term" value="F:zinc ion binding"/>
    <property type="evidence" value="ECO:0007669"/>
    <property type="project" value="UniProtKB-KW"/>
</dbReference>
<dbReference type="SUPFAM" id="SSF63829">
    <property type="entry name" value="Calcium-dependent phosphotriesterase"/>
    <property type="match status" value="1"/>
</dbReference>
<sequence length="826" mass="95897">MTQDKTFRRISELKEQIKLDMMAKRDLEENYRLMLEEKDEHIKVFQMQIRLLREGKEIPPELENKVTKSKVQSKEVGKGDNSDIQTDDVKILNEKVKRLEGLLSRCKHTIKTNKEKYTQITTEKEQINKQLHEKNAELEKVKSSVAPDTMIKLQNQMKEARKVIEQLEVDREVAIAEVKKQVHEEMELKDQELREIRQQCALLQDENKTNTDKVDRLEKSSQETLEKSREIIKRLKDEKKQEETHKKVEGEVQKTVEERDQFWEKQIHDMEKQHSSAIQTLKMEKVKCEPCKVRYRNNVSIHWCVICEESLCSDCTENHRSMKISRNHELIDINRMPIQTNIADQCCFKHDNLPFEYFCIDHDVLSCKECLAESHRSCQKVMSVDIACKGAKQSQSFIDATELVDHVLETTHTIGKDEQDFIENIVKEANSVKTAVRIVKEEAIRHIEALEKSLLHDLDLKKDKIIQKSKTTIKETEDIKKSTKDKQDIFDLVNKHGSEKQAFIAVHAYKQDLTDLEKRVTGITEKSTRFTISLNPQKLKESIHSIGSIELSEVPSNIKFVQKKKCQSQMPIVQAQSMPQFVYKQDLDTKNVRIYGMTINDNNEVILVDKMGLGRILVYDKNDNYKYQIETKHQPWDIALIPGKNLGVMTSYHEDVLQFVDFDKKSISRTVSVKESGQGGVAVLNKNIYVGTKGNINILDLEGRFIRSIKTKNEIETPWFMTLDKTGNIYYTTRQLLCCIKSNSEEVYTYSPPDNDNLWKLAVDNNGYVYVAVQTSGVYRIKPDGKLMDIVIKNENYQNSVGICFNIQFTKMILSRGNTISVFNQK</sequence>
<feature type="region of interest" description="Disordered" evidence="3">
    <location>
        <begin position="64"/>
        <end position="83"/>
    </location>
</feature>
<evidence type="ECO:0000313" key="6">
    <source>
        <dbReference type="Proteomes" id="UP000683360"/>
    </source>
</evidence>
<evidence type="ECO:0000256" key="1">
    <source>
        <dbReference type="PROSITE-ProRule" id="PRU00024"/>
    </source>
</evidence>
<dbReference type="Gene3D" id="2.120.10.30">
    <property type="entry name" value="TolB, C-terminal domain"/>
    <property type="match status" value="1"/>
</dbReference>
<evidence type="ECO:0000256" key="2">
    <source>
        <dbReference type="SAM" id="Coils"/>
    </source>
</evidence>
<protein>
    <submittedName>
        <fullName evidence="5">GOLGA4</fullName>
    </submittedName>
</protein>
<accession>A0A8S3UWZ5</accession>
<dbReference type="GO" id="GO:0005794">
    <property type="term" value="C:Golgi apparatus"/>
    <property type="evidence" value="ECO:0007669"/>
    <property type="project" value="TreeGrafter"/>
</dbReference>
<dbReference type="GO" id="GO:0048193">
    <property type="term" value="P:Golgi vesicle transport"/>
    <property type="evidence" value="ECO:0007669"/>
    <property type="project" value="TreeGrafter"/>
</dbReference>
<evidence type="ECO:0000256" key="3">
    <source>
        <dbReference type="SAM" id="MobiDB-lite"/>
    </source>
</evidence>
<feature type="coiled-coil region" evidence="2">
    <location>
        <begin position="10"/>
        <end position="44"/>
    </location>
</feature>
<keyword evidence="6" id="KW-1185">Reference proteome</keyword>
<dbReference type="PROSITE" id="PS50119">
    <property type="entry name" value="ZF_BBOX"/>
    <property type="match status" value="1"/>
</dbReference>
<keyword evidence="2" id="KW-0175">Coiled coil</keyword>
<dbReference type="GO" id="GO:0031267">
    <property type="term" value="F:small GTPase binding"/>
    <property type="evidence" value="ECO:0007669"/>
    <property type="project" value="TreeGrafter"/>
</dbReference>
<dbReference type="SUPFAM" id="SSF57845">
    <property type="entry name" value="B-box zinc-binding domain"/>
    <property type="match status" value="1"/>
</dbReference>
<dbReference type="CDD" id="cd19757">
    <property type="entry name" value="Bbox1"/>
    <property type="match status" value="1"/>
</dbReference>
<dbReference type="PANTHER" id="PTHR19327:SF0">
    <property type="entry name" value="GOLGIN SUBFAMILY A MEMBER 4"/>
    <property type="match status" value="1"/>
</dbReference>
<dbReference type="Proteomes" id="UP000683360">
    <property type="component" value="Unassembled WGS sequence"/>
</dbReference>
<proteinExistence type="predicted"/>
<name>A0A8S3UWZ5_MYTED</name>
<keyword evidence="1" id="KW-0479">Metal-binding</keyword>
<organism evidence="5 6">
    <name type="scientific">Mytilus edulis</name>
    <name type="common">Blue mussel</name>
    <dbReference type="NCBI Taxonomy" id="6550"/>
    <lineage>
        <taxon>Eukaryota</taxon>
        <taxon>Metazoa</taxon>
        <taxon>Spiralia</taxon>
        <taxon>Lophotrochozoa</taxon>
        <taxon>Mollusca</taxon>
        <taxon>Bivalvia</taxon>
        <taxon>Autobranchia</taxon>
        <taxon>Pteriomorphia</taxon>
        <taxon>Mytilida</taxon>
        <taxon>Mytiloidea</taxon>
        <taxon>Mytilidae</taxon>
        <taxon>Mytilinae</taxon>
        <taxon>Mytilus</taxon>
    </lineage>
</organism>
<reference evidence="5" key="1">
    <citation type="submission" date="2021-03" db="EMBL/GenBank/DDBJ databases">
        <authorList>
            <person name="Bekaert M."/>
        </authorList>
    </citation>
    <scope>NUCLEOTIDE SEQUENCE</scope>
</reference>
<gene>
    <name evidence="5" type="ORF">MEDL_61840</name>
</gene>
<evidence type="ECO:0000313" key="5">
    <source>
        <dbReference type="EMBL" id="CAG2250105.1"/>
    </source>
</evidence>
<dbReference type="EMBL" id="CAJPWZ010003035">
    <property type="protein sequence ID" value="CAG2250105.1"/>
    <property type="molecule type" value="Genomic_DNA"/>
</dbReference>